<dbReference type="GeneID" id="68117298"/>
<dbReference type="VEuPathDB" id="AmoebaDB:FDP41_010083"/>
<reference evidence="2 3" key="1">
    <citation type="journal article" date="2019" name="Sci. Rep.">
        <title>Nanopore sequencing improves the draft genome of the human pathogenic amoeba Naegleria fowleri.</title>
        <authorList>
            <person name="Liechti N."/>
            <person name="Schurch N."/>
            <person name="Bruggmann R."/>
            <person name="Wittwer M."/>
        </authorList>
    </citation>
    <scope>NUCLEOTIDE SEQUENCE [LARGE SCALE GENOMIC DNA]</scope>
    <source>
        <strain evidence="2 3">ATCC 30894</strain>
    </source>
</reference>
<gene>
    <name evidence="2" type="ORF">FDP41_010083</name>
</gene>
<proteinExistence type="predicted"/>
<dbReference type="RefSeq" id="XP_044556576.1">
    <property type="nucleotide sequence ID" value="XM_044700343.1"/>
</dbReference>
<organism evidence="2 3">
    <name type="scientific">Naegleria fowleri</name>
    <name type="common">Brain eating amoeba</name>
    <dbReference type="NCBI Taxonomy" id="5763"/>
    <lineage>
        <taxon>Eukaryota</taxon>
        <taxon>Discoba</taxon>
        <taxon>Heterolobosea</taxon>
        <taxon>Tetramitia</taxon>
        <taxon>Eutetramitia</taxon>
        <taxon>Vahlkampfiidae</taxon>
        <taxon>Naegleria</taxon>
    </lineage>
</organism>
<feature type="compositionally biased region" description="Low complexity" evidence="1">
    <location>
        <begin position="112"/>
        <end position="127"/>
    </location>
</feature>
<feature type="region of interest" description="Disordered" evidence="1">
    <location>
        <begin position="99"/>
        <end position="192"/>
    </location>
</feature>
<keyword evidence="3" id="KW-1185">Reference proteome</keyword>
<evidence type="ECO:0000313" key="3">
    <source>
        <dbReference type="Proteomes" id="UP000444721"/>
    </source>
</evidence>
<dbReference type="AlphaFoldDB" id="A0A6A5BCQ5"/>
<evidence type="ECO:0000256" key="1">
    <source>
        <dbReference type="SAM" id="MobiDB-lite"/>
    </source>
</evidence>
<evidence type="ECO:0000313" key="2">
    <source>
        <dbReference type="EMBL" id="KAF0971860.1"/>
    </source>
</evidence>
<dbReference type="OrthoDB" id="10674777at2759"/>
<dbReference type="Proteomes" id="UP000444721">
    <property type="component" value="Unassembled WGS sequence"/>
</dbReference>
<protein>
    <submittedName>
        <fullName evidence="2">Uncharacterized protein</fullName>
    </submittedName>
</protein>
<accession>A0A6A5BCQ5</accession>
<name>A0A6A5BCQ5_NAEFO</name>
<sequence>MNPSLPRSTPSTPPLRTKIKQPKRLRQEINTHEFKQFYFELNLHAGDGGGDGGVGDQVEVLRFHSPSSLSTNFTTPSNLSNSKLFQRYQQTFRASDLSIEVPKKTKKRKPSTVESNQSSSTLSSTATIHPPPPPPPPAPSIAFHATKQQSQPDSSPSSQMITTVPSKNRKEDQENQVEPPTMHFKSNTPQQQQTIQTFTPFQMMNEWSYSPSIHRHELPYLQVAPQWFNEMKQMQQQWQQQMQPMQQNPHDGEGFFQEQNMCVVSPQNNLQNVPLSLQAGMYYGNLFGYESLQNSTSSPNKLHDICPTSSDMTCARSDNNHSFQSGLSTFGQSPNKEEVTSFALLEALQRWLNANLAERSHVQQVVVPSYDSCDPFRNQQFDPNPFVLSCDPPHGHLEKQHIPLVPPQNKGHVAFERSVESSTENEHSSLQWACLYLALQQAFSNGGAPFSFF</sequence>
<dbReference type="VEuPathDB" id="AmoebaDB:NfTy_082340"/>
<comment type="caution">
    <text evidence="2">The sequence shown here is derived from an EMBL/GenBank/DDBJ whole genome shotgun (WGS) entry which is preliminary data.</text>
</comment>
<feature type="compositionally biased region" description="Pro residues" evidence="1">
    <location>
        <begin position="129"/>
        <end position="139"/>
    </location>
</feature>
<dbReference type="EMBL" id="VFQX01000074">
    <property type="protein sequence ID" value="KAF0971860.1"/>
    <property type="molecule type" value="Genomic_DNA"/>
</dbReference>
<feature type="compositionally biased region" description="Low complexity" evidence="1">
    <location>
        <begin position="148"/>
        <end position="159"/>
    </location>
</feature>